<dbReference type="Pfam" id="PF00015">
    <property type="entry name" value="MCPsignal"/>
    <property type="match status" value="1"/>
</dbReference>
<dbReference type="PROSITE" id="PS50111">
    <property type="entry name" value="CHEMOTAXIS_TRANSDUC_2"/>
    <property type="match status" value="1"/>
</dbReference>
<evidence type="ECO:0000256" key="6">
    <source>
        <dbReference type="SAM" id="MobiDB-lite"/>
    </source>
</evidence>
<proteinExistence type="inferred from homology"/>
<dbReference type="GO" id="GO:0005886">
    <property type="term" value="C:plasma membrane"/>
    <property type="evidence" value="ECO:0007669"/>
    <property type="project" value="TreeGrafter"/>
</dbReference>
<dbReference type="InterPro" id="IPR051310">
    <property type="entry name" value="MCP_chemotaxis"/>
</dbReference>
<dbReference type="InterPro" id="IPR047347">
    <property type="entry name" value="YvaQ-like_sensor"/>
</dbReference>
<evidence type="ECO:0000313" key="11">
    <source>
        <dbReference type="Proteomes" id="UP000510822"/>
    </source>
</evidence>
<dbReference type="CDD" id="cd11386">
    <property type="entry name" value="MCP_signal"/>
    <property type="match status" value="1"/>
</dbReference>
<dbReference type="GO" id="GO:0006935">
    <property type="term" value="P:chemotaxis"/>
    <property type="evidence" value="ECO:0007669"/>
    <property type="project" value="TreeGrafter"/>
</dbReference>
<evidence type="ECO:0000256" key="5">
    <source>
        <dbReference type="SAM" id="Coils"/>
    </source>
</evidence>
<dbReference type="PANTHER" id="PTHR43531:SF14">
    <property type="entry name" value="METHYL-ACCEPTING CHEMOTAXIS PROTEIN I-RELATED"/>
    <property type="match status" value="1"/>
</dbReference>
<dbReference type="EMBL" id="CP058952">
    <property type="protein sequence ID" value="QLI82982.1"/>
    <property type="molecule type" value="Genomic_DNA"/>
</dbReference>
<feature type="coiled-coil region" evidence="5">
    <location>
        <begin position="442"/>
        <end position="494"/>
    </location>
</feature>
<comment type="similarity">
    <text evidence="3">Belongs to the methyl-accepting chemotaxis (MCP) protein family.</text>
</comment>
<keyword evidence="4" id="KW-0807">Transducer</keyword>
<organism evidence="10 11">
    <name type="scientific">Chitinibacter fontanus</name>
    <dbReference type="NCBI Taxonomy" id="1737446"/>
    <lineage>
        <taxon>Bacteria</taxon>
        <taxon>Pseudomonadati</taxon>
        <taxon>Pseudomonadota</taxon>
        <taxon>Betaproteobacteria</taxon>
        <taxon>Neisseriales</taxon>
        <taxon>Chitinibacteraceae</taxon>
        <taxon>Chitinibacter</taxon>
    </lineage>
</organism>
<feature type="domain" description="Methyl-accepting transducer" evidence="8">
    <location>
        <begin position="547"/>
        <end position="776"/>
    </location>
</feature>
<dbReference type="InterPro" id="IPR041395">
    <property type="entry name" value="McpB_HAMP_3rd"/>
</dbReference>
<keyword evidence="7" id="KW-0472">Membrane</keyword>
<dbReference type="GO" id="GO:0007165">
    <property type="term" value="P:signal transduction"/>
    <property type="evidence" value="ECO:0007669"/>
    <property type="project" value="UniProtKB-KW"/>
</dbReference>
<dbReference type="Gene3D" id="1.20.120.1530">
    <property type="match status" value="2"/>
</dbReference>
<dbReference type="PROSITE" id="PS50885">
    <property type="entry name" value="HAMP"/>
    <property type="match status" value="2"/>
</dbReference>
<reference evidence="10 11" key="1">
    <citation type="journal article" date="2016" name="Int. J. Syst. Evol. Microbiol.">
        <title>Chitinibacter fontanus sp. nov., isolated from a spring.</title>
        <authorList>
            <person name="Sheu S.Y."/>
            <person name="Li Y.S."/>
            <person name="Young C.C."/>
            <person name="Chen W.M."/>
        </authorList>
    </citation>
    <scope>NUCLEOTIDE SEQUENCE [LARGE SCALE GENOMIC DNA]</scope>
    <source>
        <strain evidence="10 11">STM-7</strain>
    </source>
</reference>
<feature type="transmembrane region" description="Helical" evidence="7">
    <location>
        <begin position="193"/>
        <end position="217"/>
    </location>
</feature>
<dbReference type="AlphaFoldDB" id="A0A7D5ZB68"/>
<feature type="coiled-coil region" evidence="5">
    <location>
        <begin position="747"/>
        <end position="792"/>
    </location>
</feature>
<name>A0A7D5ZB68_9NEIS</name>
<dbReference type="SUPFAM" id="SSF58104">
    <property type="entry name" value="Methyl-accepting chemotaxis protein (MCP) signaling domain"/>
    <property type="match status" value="1"/>
</dbReference>
<dbReference type="GO" id="GO:0004888">
    <property type="term" value="F:transmembrane signaling receptor activity"/>
    <property type="evidence" value="ECO:0007669"/>
    <property type="project" value="TreeGrafter"/>
</dbReference>
<evidence type="ECO:0000256" key="3">
    <source>
        <dbReference type="ARBA" id="ARBA00029447"/>
    </source>
</evidence>
<evidence type="ECO:0000256" key="2">
    <source>
        <dbReference type="ARBA" id="ARBA00022481"/>
    </source>
</evidence>
<keyword evidence="11" id="KW-1185">Reference proteome</keyword>
<dbReference type="PANTHER" id="PTHR43531">
    <property type="entry name" value="PROTEIN ICFG"/>
    <property type="match status" value="1"/>
</dbReference>
<dbReference type="KEGG" id="cfon:HZU75_16445"/>
<dbReference type="Pfam" id="PF12729">
    <property type="entry name" value="4HB_MCP_1"/>
    <property type="match status" value="1"/>
</dbReference>
<feature type="transmembrane region" description="Helical" evidence="7">
    <location>
        <begin position="12"/>
        <end position="32"/>
    </location>
</feature>
<evidence type="ECO:0000259" key="9">
    <source>
        <dbReference type="PROSITE" id="PS50885"/>
    </source>
</evidence>
<evidence type="ECO:0000256" key="1">
    <source>
        <dbReference type="ARBA" id="ARBA00004370"/>
    </source>
</evidence>
<evidence type="ECO:0000313" key="10">
    <source>
        <dbReference type="EMBL" id="QLI82982.1"/>
    </source>
</evidence>
<dbReference type="Gene3D" id="1.10.287.950">
    <property type="entry name" value="Methyl-accepting chemotaxis protein"/>
    <property type="match status" value="1"/>
</dbReference>
<keyword evidence="5" id="KW-0175">Coiled coil</keyword>
<evidence type="ECO:0000259" key="8">
    <source>
        <dbReference type="PROSITE" id="PS50111"/>
    </source>
</evidence>
<dbReference type="Proteomes" id="UP000510822">
    <property type="component" value="Chromosome"/>
</dbReference>
<dbReference type="InterPro" id="IPR004089">
    <property type="entry name" value="MCPsignal_dom"/>
</dbReference>
<keyword evidence="7" id="KW-1133">Transmembrane helix</keyword>
<dbReference type="InterPro" id="IPR003660">
    <property type="entry name" value="HAMP_dom"/>
</dbReference>
<keyword evidence="2" id="KW-0488">Methylation</keyword>
<feature type="domain" description="HAMP" evidence="9">
    <location>
        <begin position="496"/>
        <end position="542"/>
    </location>
</feature>
<comment type="subcellular location">
    <subcellularLocation>
        <location evidence="1">Membrane</location>
    </subcellularLocation>
</comment>
<sequence length="848" mass="92051">MSNLQSLKVRTQLGLGFGVVILLMLITGFLAFTRLSELDDSINRIINDRYPKTVTANALIDNLNQVARSNRNLLLWNDPQKIEAELVTIAEARKANSTEYEKLEKTIKSEKGIQLLKETTDKRQIFATQLDRFLTIYKDPSQRELAKTVLMSDLRDSNLAYMKSISALIDFQSEMMIKEGKEAESMVEASKNLIGGLSIAALVLACFISWLIVHLLMKQLGAEPGEVAAVAQAVAAGDMDYPVNIPANDKVSVMYAMQQMQTAIKTFVSEQSRMSEQHAQGWIKIQMDSNLFRGSFAKMAVDINTLVNSHIAVKMKIVEVVSEYAHGNFTPDMDKLPGDKAKITTALDQVKKSLLGISSDVKLLAEAGSRGDFSKRADANKYEYMFKDMIQDLNQLIETCDIGFNDVLRVSNALAAGDLNQTIVKDYPGLFGQTKQGVNSTVESLRKIVAEIENIVESAANKGDFSIKIDLNDKQGYTRRLSDLLNQLADVTNTGLRDVIRVANALASGDLTQTINKEYPGLFGETKQGVNATVENLQRLVSEIQDSGASINTAAKEIAQGNADLSRRTESQAASLEETASSMEELTSTVKQNAENAQVASQLARSSSEVATKGGEVVGRVVETMSSINESSRKIVDIISVIDGIAFQTNILALNAAVEAARAGEQGRGFAVVASEVRNLAQRSASAAKEIKNLISDSVSKVEGGAKLVAEAGETMNEIENSIKRVTDIMGEISAASVEQSSGIGQVNQAIIQMDEVTQQNAALVEEASAAAESLEEQAQNLAEAVSVFKLNRSLHAVHHPAIAKTPARIAEKPKVTSKIASKTAQLQKTAAKPPHISAGEEDQWDEF</sequence>
<gene>
    <name evidence="10" type="ORF">HZU75_16445</name>
</gene>
<evidence type="ECO:0000256" key="4">
    <source>
        <dbReference type="PROSITE-ProRule" id="PRU00284"/>
    </source>
</evidence>
<dbReference type="InterPro" id="IPR024478">
    <property type="entry name" value="HlyB_4HB_MCP"/>
</dbReference>
<dbReference type="Pfam" id="PF18575">
    <property type="entry name" value="HAMP_N3"/>
    <property type="match status" value="1"/>
</dbReference>
<keyword evidence="7" id="KW-0812">Transmembrane</keyword>
<dbReference type="CDD" id="cd19411">
    <property type="entry name" value="MCP2201-like_sensor"/>
    <property type="match status" value="1"/>
</dbReference>
<protein>
    <submittedName>
        <fullName evidence="10">MCP four helix bundle domain-containing protein</fullName>
    </submittedName>
</protein>
<evidence type="ECO:0000256" key="7">
    <source>
        <dbReference type="SAM" id="Phobius"/>
    </source>
</evidence>
<feature type="region of interest" description="Disordered" evidence="6">
    <location>
        <begin position="823"/>
        <end position="848"/>
    </location>
</feature>
<feature type="domain" description="HAMP" evidence="9">
    <location>
        <begin position="405"/>
        <end position="450"/>
    </location>
</feature>
<dbReference type="SMART" id="SM00283">
    <property type="entry name" value="MA"/>
    <property type="match status" value="1"/>
</dbReference>
<dbReference type="FunFam" id="1.10.287.950:FF:000001">
    <property type="entry name" value="Methyl-accepting chemotaxis sensory transducer"/>
    <property type="match status" value="1"/>
</dbReference>
<accession>A0A7D5ZB68</accession>